<name>Q4A558_9CYAN</name>
<dbReference type="GO" id="GO:0043565">
    <property type="term" value="F:sequence-specific DNA binding"/>
    <property type="evidence" value="ECO:0007669"/>
    <property type="project" value="TreeGrafter"/>
</dbReference>
<protein>
    <recommendedName>
        <fullName evidence="5">Site-specific DNA-methyltransferase (adenine-specific)</fullName>
    </recommendedName>
</protein>
<dbReference type="AlphaFoldDB" id="Q4A558"/>
<dbReference type="GO" id="GO:0032259">
    <property type="term" value="P:methylation"/>
    <property type="evidence" value="ECO:0007669"/>
    <property type="project" value="UniProtKB-KW"/>
</dbReference>
<proteinExistence type="predicted"/>
<evidence type="ECO:0000256" key="1">
    <source>
        <dbReference type="ARBA" id="ARBA00022603"/>
    </source>
</evidence>
<dbReference type="GO" id="GO:0009007">
    <property type="term" value="F:site-specific DNA-methyltransferase (adenine-specific) activity"/>
    <property type="evidence" value="ECO:0007669"/>
    <property type="project" value="UniProtKB-EC"/>
</dbReference>
<keyword evidence="1" id="KW-0489">Methyltransferase</keyword>
<dbReference type="PANTHER" id="PTHR30481:SF4">
    <property type="entry name" value="SITE-SPECIFIC DNA-METHYLTRANSFERASE (ADENINE-SPECIFIC)"/>
    <property type="match status" value="1"/>
</dbReference>
<dbReference type="InterPro" id="IPR012327">
    <property type="entry name" value="MeTrfase_D12"/>
</dbReference>
<dbReference type="InterPro" id="IPR029063">
    <property type="entry name" value="SAM-dependent_MTases_sf"/>
</dbReference>
<reference evidence="4" key="2">
    <citation type="submission" date="2005-08" db="EMBL/GenBank/DDBJ databases">
        <title>Characterization of hydrogenases from the marine filamentous, non-heterocystous, cyanobacterium Lyngbya majuscula CCAP 1446/4.</title>
        <authorList>
            <person name="Leitao E."/>
            <person name="Oxelfelt F."/>
            <person name="Oliveira P."/>
            <person name="Ferreira D."/>
            <person name="Burja A.M."/>
            <person name="Wright P.C."/>
            <person name="Tamagnini P."/>
        </authorList>
    </citation>
    <scope>NUCLEOTIDE SEQUENCE</scope>
    <source>
        <strain evidence="4">CCAP 1446/4</strain>
    </source>
</reference>
<reference evidence="4" key="1">
    <citation type="journal article" date="2002" name="Microbiol. Mol. Biol. Rev.">
        <title>Hydrogenases and hydrogen metabolism of cyanobacteria.</title>
        <authorList>
            <person name="Tamagnini P."/>
            <person name="Axelsson R."/>
            <person name="Lindberg P."/>
            <person name="Oxelfelt F."/>
            <person name="Wunschiers R."/>
            <person name="Lindblad P."/>
        </authorList>
    </citation>
    <scope>NUCLEOTIDE SEQUENCE</scope>
    <source>
        <strain evidence="4">CCAP 1446/4</strain>
    </source>
</reference>
<evidence type="ECO:0000313" key="4">
    <source>
        <dbReference type="EMBL" id="AAZ73681.1"/>
    </source>
</evidence>
<organism evidence="4">
    <name type="scientific">Limnoraphis robusta CCAP 1446/4</name>
    <dbReference type="NCBI Taxonomy" id="197229"/>
    <lineage>
        <taxon>Bacteria</taxon>
        <taxon>Bacillati</taxon>
        <taxon>Cyanobacteriota</taxon>
        <taxon>Cyanophyceae</taxon>
        <taxon>Oscillatoriophycideae</taxon>
        <taxon>Oscillatoriales</taxon>
        <taxon>Sirenicapillariaceae</taxon>
        <taxon>Limnoraphis</taxon>
    </lineage>
</organism>
<sequence>MKNKLIAFGWYGGKYSHLDWLLPLLPKTTHYCEPFGGSASILINREPSPVETYNDIDGELVNFFRVLRDEKNELIRAIAFTPFSRSEFELAISKDTTNLSNLERARRFFIRARQVRTGLAQTASSGRWAHCLLTSRAGMAGAVSRWLGSIDDLSKIVQRLQRVQIENSSSFDIIRRYDSEETLFYCDPPYPHNTRGDSKAYAYEMTDEEHRKLAEIVHNIKGKVAVSGYECTLMNELYGDWKQISAPTKSCHSVKKPRTERLWINYPVENISIGISKIDSKTQLLKSEMKTPTEILNSAFDTASQSLKTGEFLMLPSEVVEQIEYICRHPQNKAGIRLLLSCLLAKVDKPNLDIRKPFKEIGGEDCYSGRSYDESYVSTFLREYDLQDVCNTTTAFLTPALRTKATPLTLETQLIGKPPALYEAVIKIFYRIQNGEIAANDILCETIRWLVIIKREKVQRIQSLIANLSTLDEDAIPLSSEAIIKLIRQHLDCRRSSRLPVLIVAAAYQAASQKLGEQYLPLKSHNAADKQTGALGDLEITLIDDNQVITSYEMKMKRVNINDVNNALNKINDRVEQTGNKIDNYIFITTEIIEKEVEEYAESLYERTGGIEIVVLDCLSFLRHFLHFFHRLRMEFLEEYQKLVLAEPDSSVSQPLKEAFLALRQAAETVEIETDELETE</sequence>
<dbReference type="GO" id="GO:0006298">
    <property type="term" value="P:mismatch repair"/>
    <property type="evidence" value="ECO:0007669"/>
    <property type="project" value="TreeGrafter"/>
</dbReference>
<dbReference type="GO" id="GO:0009307">
    <property type="term" value="P:DNA restriction-modification system"/>
    <property type="evidence" value="ECO:0007669"/>
    <property type="project" value="InterPro"/>
</dbReference>
<dbReference type="SUPFAM" id="SSF53335">
    <property type="entry name" value="S-adenosyl-L-methionine-dependent methyltransferases"/>
    <property type="match status" value="1"/>
</dbReference>
<dbReference type="PANTHER" id="PTHR30481">
    <property type="entry name" value="DNA ADENINE METHYLASE"/>
    <property type="match status" value="1"/>
</dbReference>
<dbReference type="REBASE" id="12258">
    <property type="entry name" value="M.Lma14464ORFAP"/>
</dbReference>
<dbReference type="EMBL" id="AF368526">
    <property type="protein sequence ID" value="AAZ73681.1"/>
    <property type="molecule type" value="Genomic_DNA"/>
</dbReference>
<evidence type="ECO:0000256" key="3">
    <source>
        <dbReference type="ARBA" id="ARBA00022691"/>
    </source>
</evidence>
<dbReference type="PRINTS" id="PR00505">
    <property type="entry name" value="D12N6MTFRASE"/>
</dbReference>
<keyword evidence="2" id="KW-0808">Transferase</keyword>
<reference evidence="4" key="3">
    <citation type="submission" date="2005-08" db="EMBL/GenBank/DDBJ databases">
        <title>Repetitive sequences within intergenic regions of cyanobacterial uptake hydrogenase genes (hupSL).</title>
        <authorList>
            <person name="Tamagnini P."/>
            <person name="Leitao E."/>
            <person name="Almeida L."/>
            <person name="Lindberg P."/>
            <person name="Burja A.M."/>
            <person name="Wright P.C."/>
            <person name="Lindblad P."/>
        </authorList>
    </citation>
    <scope>NUCLEOTIDE SEQUENCE</scope>
    <source>
        <strain evidence="4">CCAP 1446/4</strain>
    </source>
</reference>
<dbReference type="Gene3D" id="3.40.50.150">
    <property type="entry name" value="Vaccinia Virus protein VP39"/>
    <property type="match status" value="2"/>
</dbReference>
<evidence type="ECO:0008006" key="5">
    <source>
        <dbReference type="Google" id="ProtNLM"/>
    </source>
</evidence>
<keyword evidence="3" id="KW-0949">S-adenosyl-L-methionine</keyword>
<accession>Q4A558</accession>
<dbReference type="GO" id="GO:1904047">
    <property type="term" value="F:S-adenosyl-L-methionine binding"/>
    <property type="evidence" value="ECO:0007669"/>
    <property type="project" value="TreeGrafter"/>
</dbReference>
<dbReference type="Pfam" id="PF02086">
    <property type="entry name" value="MethyltransfD12"/>
    <property type="match status" value="1"/>
</dbReference>
<evidence type="ECO:0000256" key="2">
    <source>
        <dbReference type="ARBA" id="ARBA00022679"/>
    </source>
</evidence>